<keyword evidence="3" id="KW-1185">Reference proteome</keyword>
<evidence type="ECO:0000256" key="1">
    <source>
        <dbReference type="SAM" id="MobiDB-lite"/>
    </source>
</evidence>
<organism evidence="2 3">
    <name type="scientific">Nepenthes gracilis</name>
    <name type="common">Slender pitcher plant</name>
    <dbReference type="NCBI Taxonomy" id="150966"/>
    <lineage>
        <taxon>Eukaryota</taxon>
        <taxon>Viridiplantae</taxon>
        <taxon>Streptophyta</taxon>
        <taxon>Embryophyta</taxon>
        <taxon>Tracheophyta</taxon>
        <taxon>Spermatophyta</taxon>
        <taxon>Magnoliopsida</taxon>
        <taxon>eudicotyledons</taxon>
        <taxon>Gunneridae</taxon>
        <taxon>Pentapetalae</taxon>
        <taxon>Caryophyllales</taxon>
        <taxon>Nepenthaceae</taxon>
        <taxon>Nepenthes</taxon>
    </lineage>
</organism>
<accession>A0AAD3T9M3</accession>
<dbReference type="AlphaFoldDB" id="A0AAD3T9M3"/>
<sequence length="614" mass="65103">MCSLIADWQCGFGMLFWIDPVGGWIPVAGKAHRNQIGRKKSLFPTSSGGLQKDDGVTACNGNPFAPLVGCDPINCLVLDDKCPIVDNQMVAAARGEVPVSCNIPIAASLGSAVTLEPSVPLDPGDVVVQQAPHKAWKVDISTVLSSSHKMNRVEREDMGCCQEPAKKVKPVSALVQTPSDCSSLLPNLETQNYRHQLLQEAQSSSQAGLVVCNGCESNPDLLSLDVDLVLTPESINEKTVGDEVALPSDQVLVAEVPVDASSAHVEPSGMGLVLCSSAAELAKAAVGPKGTSSGMEAPGAPPGSLLKGTSEEISSVAIISFTSVEGSSDLPELLAERDSDLSPCHQAIIPDNQIERSPDVQELQCGPPVELTCKAPGAAPGNIPVVLSSEAKMHVNLEPGDDDHTVSSADDAGKNWATDSDSEDDSSLYAKEWNAEEVEVGYQWKLERGENNGNIEKSVSQCKSSSEFRPTGRLLPLPSAVYVHPDSEDYKLKQGSSCSTMPNDPSSSPLKHDGELCIVQWYNVKLAGNPTYPSAAFFFFENPVAEAGINSHVGHVAELYQDTLFPNQQGGNLEINQGICCPVANGDCWLKASVGWRLWKMVVVLGLAGMGVQQ</sequence>
<evidence type="ECO:0000313" key="3">
    <source>
        <dbReference type="Proteomes" id="UP001279734"/>
    </source>
</evidence>
<evidence type="ECO:0000313" key="2">
    <source>
        <dbReference type="EMBL" id="GMH25435.1"/>
    </source>
</evidence>
<dbReference type="EMBL" id="BSYO01000029">
    <property type="protein sequence ID" value="GMH25435.1"/>
    <property type="molecule type" value="Genomic_DNA"/>
</dbReference>
<reference evidence="2" key="1">
    <citation type="submission" date="2023-05" db="EMBL/GenBank/DDBJ databases">
        <title>Nepenthes gracilis genome sequencing.</title>
        <authorList>
            <person name="Fukushima K."/>
        </authorList>
    </citation>
    <scope>NUCLEOTIDE SEQUENCE</scope>
    <source>
        <strain evidence="2">SING2019-196</strain>
    </source>
</reference>
<comment type="caution">
    <text evidence="2">The sequence shown here is derived from an EMBL/GenBank/DDBJ whole genome shotgun (WGS) entry which is preliminary data.</text>
</comment>
<gene>
    <name evidence="2" type="ORF">Nepgr_027278</name>
</gene>
<proteinExistence type="predicted"/>
<name>A0AAD3T9M3_NEPGR</name>
<protein>
    <submittedName>
        <fullName evidence="2">Uncharacterized protein</fullName>
    </submittedName>
</protein>
<dbReference type="Proteomes" id="UP001279734">
    <property type="component" value="Unassembled WGS sequence"/>
</dbReference>
<feature type="region of interest" description="Disordered" evidence="1">
    <location>
        <begin position="398"/>
        <end position="424"/>
    </location>
</feature>